<dbReference type="EMBL" id="BMNM01000001">
    <property type="protein sequence ID" value="GGI72157.1"/>
    <property type="molecule type" value="Genomic_DNA"/>
</dbReference>
<evidence type="ECO:0000256" key="1">
    <source>
        <dbReference type="SAM" id="MobiDB-lite"/>
    </source>
</evidence>
<reference evidence="2" key="2">
    <citation type="submission" date="2020-09" db="EMBL/GenBank/DDBJ databases">
        <authorList>
            <person name="Sun Q."/>
            <person name="Ohkuma M."/>
        </authorList>
    </citation>
    <scope>NUCLEOTIDE SEQUENCE</scope>
    <source>
        <strain evidence="2">JCM 11219</strain>
    </source>
</reference>
<accession>A0A830E132</accession>
<proteinExistence type="predicted"/>
<name>A0A830E132_9CREN</name>
<dbReference type="Proteomes" id="UP000657075">
    <property type="component" value="Unassembled WGS sequence"/>
</dbReference>
<organism evidence="2 3">
    <name type="scientific">Vulcanisaeta souniana JCM 11219</name>
    <dbReference type="NCBI Taxonomy" id="1293586"/>
    <lineage>
        <taxon>Archaea</taxon>
        <taxon>Thermoproteota</taxon>
        <taxon>Thermoprotei</taxon>
        <taxon>Thermoproteales</taxon>
        <taxon>Thermoproteaceae</taxon>
        <taxon>Vulcanisaeta</taxon>
    </lineage>
</organism>
<sequence length="50" mass="5552">MGAQLPQAGGRGLRSRDEPEGGQNHSRANGSIALLDPVLYYVFFRRYDSK</sequence>
<evidence type="ECO:0000313" key="2">
    <source>
        <dbReference type="EMBL" id="GGI72157.1"/>
    </source>
</evidence>
<feature type="region of interest" description="Disordered" evidence="1">
    <location>
        <begin position="1"/>
        <end position="29"/>
    </location>
</feature>
<comment type="caution">
    <text evidence="2">The sequence shown here is derived from an EMBL/GenBank/DDBJ whole genome shotgun (WGS) entry which is preliminary data.</text>
</comment>
<evidence type="ECO:0000313" key="3">
    <source>
        <dbReference type="Proteomes" id="UP000657075"/>
    </source>
</evidence>
<reference evidence="2" key="1">
    <citation type="journal article" date="2014" name="Int. J. Syst. Evol. Microbiol.">
        <title>Complete genome sequence of Corynebacterium casei LMG S-19264T (=DSM 44701T), isolated from a smear-ripened cheese.</title>
        <authorList>
            <consortium name="US DOE Joint Genome Institute (JGI-PGF)"/>
            <person name="Walter F."/>
            <person name="Albersmeier A."/>
            <person name="Kalinowski J."/>
            <person name="Ruckert C."/>
        </authorList>
    </citation>
    <scope>NUCLEOTIDE SEQUENCE</scope>
    <source>
        <strain evidence="2">JCM 11219</strain>
    </source>
</reference>
<gene>
    <name evidence="2" type="ORF">GCM10007112_06160</name>
</gene>
<protein>
    <submittedName>
        <fullName evidence="2">Uncharacterized protein</fullName>
    </submittedName>
</protein>
<dbReference type="AlphaFoldDB" id="A0A830E132"/>